<dbReference type="Proteomes" id="UP001281761">
    <property type="component" value="Unassembled WGS sequence"/>
</dbReference>
<sequence>MEMLESLIQNCSAQVHLSLVQADLILTSLPLSVLSLFGSQNSRYPHNLMEILQNSLWLATRVHKQISKLVTMHNKLLQDGIEAEFSCLWRVYFAFVREPFFDQRWRPILFSVLLANLLEYLLFSTDNGFRPEYARLPKLETGNKGAIRQKNSLQMLRMEGIEDVMEEKLQ</sequence>
<proteinExistence type="predicted"/>
<gene>
    <name evidence="1" type="ORF">BLNAU_24440</name>
</gene>
<name>A0ABQ9WME8_9EUKA</name>
<keyword evidence="2" id="KW-1185">Reference proteome</keyword>
<accession>A0ABQ9WME8</accession>
<evidence type="ECO:0000313" key="2">
    <source>
        <dbReference type="Proteomes" id="UP001281761"/>
    </source>
</evidence>
<evidence type="ECO:0000313" key="1">
    <source>
        <dbReference type="EMBL" id="KAK2940652.1"/>
    </source>
</evidence>
<reference evidence="1 2" key="1">
    <citation type="journal article" date="2022" name="bioRxiv">
        <title>Genomics of Preaxostyla Flagellates Illuminates Evolutionary Transitions and the Path Towards Mitochondrial Loss.</title>
        <authorList>
            <person name="Novak L.V.F."/>
            <person name="Treitli S.C."/>
            <person name="Pyrih J."/>
            <person name="Halakuc P."/>
            <person name="Pipaliya S.V."/>
            <person name="Vacek V."/>
            <person name="Brzon O."/>
            <person name="Soukal P."/>
            <person name="Eme L."/>
            <person name="Dacks J.B."/>
            <person name="Karnkowska A."/>
            <person name="Elias M."/>
            <person name="Hampl V."/>
        </authorList>
    </citation>
    <scope>NUCLEOTIDE SEQUENCE [LARGE SCALE GENOMIC DNA]</scope>
    <source>
        <strain evidence="1">NAU3</strain>
        <tissue evidence="1">Gut</tissue>
    </source>
</reference>
<comment type="caution">
    <text evidence="1">The sequence shown here is derived from an EMBL/GenBank/DDBJ whole genome shotgun (WGS) entry which is preliminary data.</text>
</comment>
<dbReference type="EMBL" id="JARBJD010000634">
    <property type="protein sequence ID" value="KAK2940652.1"/>
    <property type="molecule type" value="Genomic_DNA"/>
</dbReference>
<protein>
    <submittedName>
        <fullName evidence="1">Uncharacterized protein</fullName>
    </submittedName>
</protein>
<organism evidence="1 2">
    <name type="scientific">Blattamonas nauphoetae</name>
    <dbReference type="NCBI Taxonomy" id="2049346"/>
    <lineage>
        <taxon>Eukaryota</taxon>
        <taxon>Metamonada</taxon>
        <taxon>Preaxostyla</taxon>
        <taxon>Oxymonadida</taxon>
        <taxon>Blattamonas</taxon>
    </lineage>
</organism>